<organism evidence="1 2">
    <name type="scientific">Gymnopus androsaceus JB14</name>
    <dbReference type="NCBI Taxonomy" id="1447944"/>
    <lineage>
        <taxon>Eukaryota</taxon>
        <taxon>Fungi</taxon>
        <taxon>Dikarya</taxon>
        <taxon>Basidiomycota</taxon>
        <taxon>Agaricomycotina</taxon>
        <taxon>Agaricomycetes</taxon>
        <taxon>Agaricomycetidae</taxon>
        <taxon>Agaricales</taxon>
        <taxon>Marasmiineae</taxon>
        <taxon>Omphalotaceae</taxon>
        <taxon>Gymnopus</taxon>
    </lineage>
</organism>
<proteinExistence type="predicted"/>
<evidence type="ECO:0000313" key="2">
    <source>
        <dbReference type="Proteomes" id="UP000799118"/>
    </source>
</evidence>
<dbReference type="AlphaFoldDB" id="A0A6A4GMM2"/>
<dbReference type="EMBL" id="ML769866">
    <property type="protein sequence ID" value="KAE9386580.1"/>
    <property type="molecule type" value="Genomic_DNA"/>
</dbReference>
<evidence type="ECO:0000313" key="1">
    <source>
        <dbReference type="EMBL" id="KAE9386580.1"/>
    </source>
</evidence>
<keyword evidence="2" id="KW-1185">Reference proteome</keyword>
<sequence>MWEKISIGYRQEIPKKCDFLRFLKRKLHCASANRSSSLQQHMYFLCIGSEDILKWCWLALQSPMFRLTAP</sequence>
<accession>A0A6A4GMM2</accession>
<gene>
    <name evidence="1" type="ORF">BT96DRAFT_928095</name>
</gene>
<name>A0A6A4GMM2_9AGAR</name>
<protein>
    <submittedName>
        <fullName evidence="1">Uncharacterized protein</fullName>
    </submittedName>
</protein>
<dbReference type="Proteomes" id="UP000799118">
    <property type="component" value="Unassembled WGS sequence"/>
</dbReference>
<reference evidence="1" key="1">
    <citation type="journal article" date="2019" name="Environ. Microbiol.">
        <title>Fungal ecological strategies reflected in gene transcription - a case study of two litter decomposers.</title>
        <authorList>
            <person name="Barbi F."/>
            <person name="Kohler A."/>
            <person name="Barry K."/>
            <person name="Baskaran P."/>
            <person name="Daum C."/>
            <person name="Fauchery L."/>
            <person name="Ihrmark K."/>
            <person name="Kuo A."/>
            <person name="LaButti K."/>
            <person name="Lipzen A."/>
            <person name="Morin E."/>
            <person name="Grigoriev I.V."/>
            <person name="Henrissat B."/>
            <person name="Lindahl B."/>
            <person name="Martin F."/>
        </authorList>
    </citation>
    <scope>NUCLEOTIDE SEQUENCE</scope>
    <source>
        <strain evidence="1">JB14</strain>
    </source>
</reference>